<dbReference type="SMART" id="SM00382">
    <property type="entry name" value="AAA"/>
    <property type="match status" value="1"/>
</dbReference>
<dbReference type="AlphaFoldDB" id="W2CDG6"/>
<protein>
    <recommendedName>
        <fullName evidence="1">AAA+ ATPase domain-containing protein</fullName>
    </recommendedName>
</protein>
<dbReference type="Gene3D" id="3.40.50.300">
    <property type="entry name" value="P-loop containing nucleotide triphosphate hydrolases"/>
    <property type="match status" value="1"/>
</dbReference>
<sequence length="210" mass="23715">MKLKRSYGARELARMADPEGVSLGAELDEAIGKAEIAGGAWFIYGPSKNGKTSMAMILAKALAKHRKVAYDSVEEGINKSLRMAVERHGLVEAGHNFVLLNREFFEDLVYRLKHSRTVRVVFIDSVQFMDLKYSEYRRLRLDFPRTLFVFISHVKNNRGTSPDGSVATKIMRDSDVIFSVRGFKAFVTSRFGGNGEFVISEEMAAKFYLE</sequence>
<evidence type="ECO:0000313" key="2">
    <source>
        <dbReference type="EMBL" id="ETK05125.1"/>
    </source>
</evidence>
<dbReference type="Proteomes" id="UP000018872">
    <property type="component" value="Unassembled WGS sequence"/>
</dbReference>
<evidence type="ECO:0000313" key="3">
    <source>
        <dbReference type="Proteomes" id="UP000018872"/>
    </source>
</evidence>
<proteinExistence type="predicted"/>
<organism evidence="2 3">
    <name type="scientific">Tannerella sp. oral taxon BU063 isolate Cell 5</name>
    <dbReference type="NCBI Taxonomy" id="1410950"/>
    <lineage>
        <taxon>Bacteria</taxon>
        <taxon>Pseudomonadati</taxon>
        <taxon>Bacteroidota</taxon>
        <taxon>Bacteroidia</taxon>
        <taxon>Bacteroidales</taxon>
        <taxon>Tannerellaceae</taxon>
        <taxon>Tannerella</taxon>
    </lineage>
</organism>
<feature type="domain" description="AAA+ ATPase" evidence="1">
    <location>
        <begin position="37"/>
        <end position="183"/>
    </location>
</feature>
<evidence type="ECO:0000259" key="1">
    <source>
        <dbReference type="SMART" id="SM00382"/>
    </source>
</evidence>
<dbReference type="EMBL" id="AYYC01000575">
    <property type="protein sequence ID" value="ETK05125.1"/>
    <property type="molecule type" value="Genomic_DNA"/>
</dbReference>
<dbReference type="SUPFAM" id="SSF52540">
    <property type="entry name" value="P-loop containing nucleoside triphosphate hydrolases"/>
    <property type="match status" value="1"/>
</dbReference>
<gene>
    <name evidence="2" type="ORF">T229_05195</name>
</gene>
<accession>W2CDG6</accession>
<name>W2CDG6_9BACT</name>
<comment type="caution">
    <text evidence="2">The sequence shown here is derived from an EMBL/GenBank/DDBJ whole genome shotgun (WGS) entry which is preliminary data.</text>
</comment>
<dbReference type="InterPro" id="IPR027417">
    <property type="entry name" value="P-loop_NTPase"/>
</dbReference>
<dbReference type="PATRIC" id="fig|1410950.3.peg.597"/>
<reference evidence="2 3" key="1">
    <citation type="submission" date="2013-11" db="EMBL/GenBank/DDBJ databases">
        <title>Single cell genomics of uncultured Tannerella BU063 (oral taxon 286).</title>
        <authorList>
            <person name="Beall C.J."/>
            <person name="Campbell A.G."/>
            <person name="Griffen A.L."/>
            <person name="Podar M."/>
            <person name="Leys E.J."/>
        </authorList>
    </citation>
    <scope>NUCLEOTIDE SEQUENCE [LARGE SCALE GENOMIC DNA]</scope>
    <source>
        <strain evidence="2">Cell 5</strain>
    </source>
</reference>
<dbReference type="InterPro" id="IPR003593">
    <property type="entry name" value="AAA+_ATPase"/>
</dbReference>